<dbReference type="GO" id="GO:0006310">
    <property type="term" value="P:DNA recombination"/>
    <property type="evidence" value="ECO:0007669"/>
    <property type="project" value="UniProtKB-KW"/>
</dbReference>
<dbReference type="AlphaFoldDB" id="A0A4R4NCL9"/>
<gene>
    <name evidence="4" type="ORF">E1267_15780</name>
</gene>
<evidence type="ECO:0000259" key="3">
    <source>
        <dbReference type="PROSITE" id="PS51898"/>
    </source>
</evidence>
<keyword evidence="5" id="KW-1185">Reference proteome</keyword>
<dbReference type="Pfam" id="PF00589">
    <property type="entry name" value="Phage_integrase"/>
    <property type="match status" value="1"/>
</dbReference>
<dbReference type="OrthoDB" id="9805859at2"/>
<reference evidence="4 5" key="1">
    <citation type="submission" date="2019-02" db="EMBL/GenBank/DDBJ databases">
        <title>Draft genome sequences of novel Actinobacteria.</title>
        <authorList>
            <person name="Sahin N."/>
            <person name="Ay H."/>
            <person name="Saygin H."/>
        </authorList>
    </citation>
    <scope>NUCLEOTIDE SEQUENCE [LARGE SCALE GENOMIC DNA]</scope>
    <source>
        <strain evidence="4 5">KC201</strain>
    </source>
</reference>
<evidence type="ECO:0000313" key="4">
    <source>
        <dbReference type="EMBL" id="TDC06659.1"/>
    </source>
</evidence>
<sequence length="248" mass="27047">MPRRLAPRHRTTITPDEPNKEHRWLVEFRADMQAQRDAAEQAGHDTTGLNTIISGLDEEINAAGMRGNVNGRTTTKRTRSTRRRQGAPDLSQRKMANTTLGRTFHAPDGKTYRPSLFVTLALPSYGRVRDGVPVDPATLMFPTAFGNPSHPDTFSHLFSRLAKKAGLGRWHPHELRHSGTSLMLAQGTPLHVVSEVFGHASIAITKDVYGHLLEGDRRAATEAISSALLGKLTPVAPKVAPTGAEDTG</sequence>
<dbReference type="PROSITE" id="PS51898">
    <property type="entry name" value="TYR_RECOMBINASE"/>
    <property type="match status" value="1"/>
</dbReference>
<evidence type="ECO:0000256" key="1">
    <source>
        <dbReference type="ARBA" id="ARBA00023172"/>
    </source>
</evidence>
<comment type="caution">
    <text evidence="4">The sequence shown here is derived from an EMBL/GenBank/DDBJ whole genome shotgun (WGS) entry which is preliminary data.</text>
</comment>
<dbReference type="EMBL" id="SMJZ01000051">
    <property type="protein sequence ID" value="TDC06659.1"/>
    <property type="molecule type" value="Genomic_DNA"/>
</dbReference>
<evidence type="ECO:0000313" key="5">
    <source>
        <dbReference type="Proteomes" id="UP000295157"/>
    </source>
</evidence>
<feature type="compositionally biased region" description="Basic residues" evidence="2">
    <location>
        <begin position="74"/>
        <end position="85"/>
    </location>
</feature>
<feature type="domain" description="Tyr recombinase" evidence="3">
    <location>
        <begin position="51"/>
        <end position="222"/>
    </location>
</feature>
<dbReference type="Proteomes" id="UP000295157">
    <property type="component" value="Unassembled WGS sequence"/>
</dbReference>
<dbReference type="SUPFAM" id="SSF56349">
    <property type="entry name" value="DNA breaking-rejoining enzymes"/>
    <property type="match status" value="1"/>
</dbReference>
<evidence type="ECO:0000256" key="2">
    <source>
        <dbReference type="SAM" id="MobiDB-lite"/>
    </source>
</evidence>
<dbReference type="Gene3D" id="1.10.443.10">
    <property type="entry name" value="Intergrase catalytic core"/>
    <property type="match status" value="1"/>
</dbReference>
<dbReference type="GO" id="GO:0003677">
    <property type="term" value="F:DNA binding"/>
    <property type="evidence" value="ECO:0007669"/>
    <property type="project" value="InterPro"/>
</dbReference>
<keyword evidence="1" id="KW-0233">DNA recombination</keyword>
<organism evidence="4 5">
    <name type="scientific">Nonomuraea longispora</name>
    <dbReference type="NCBI Taxonomy" id="1848320"/>
    <lineage>
        <taxon>Bacteria</taxon>
        <taxon>Bacillati</taxon>
        <taxon>Actinomycetota</taxon>
        <taxon>Actinomycetes</taxon>
        <taxon>Streptosporangiales</taxon>
        <taxon>Streptosporangiaceae</taxon>
        <taxon>Nonomuraea</taxon>
    </lineage>
</organism>
<dbReference type="InterPro" id="IPR002104">
    <property type="entry name" value="Integrase_catalytic"/>
</dbReference>
<protein>
    <recommendedName>
        <fullName evidence="3">Tyr recombinase domain-containing protein</fullName>
    </recommendedName>
</protein>
<name>A0A4R4NCL9_9ACTN</name>
<proteinExistence type="predicted"/>
<dbReference type="RefSeq" id="WP_132333210.1">
    <property type="nucleotide sequence ID" value="NZ_SMJZ01000051.1"/>
</dbReference>
<dbReference type="GO" id="GO:0015074">
    <property type="term" value="P:DNA integration"/>
    <property type="evidence" value="ECO:0007669"/>
    <property type="project" value="InterPro"/>
</dbReference>
<accession>A0A4R4NCL9</accession>
<dbReference type="InterPro" id="IPR011010">
    <property type="entry name" value="DNA_brk_join_enz"/>
</dbReference>
<feature type="region of interest" description="Disordered" evidence="2">
    <location>
        <begin position="66"/>
        <end position="107"/>
    </location>
</feature>
<dbReference type="InterPro" id="IPR013762">
    <property type="entry name" value="Integrase-like_cat_sf"/>
</dbReference>